<dbReference type="HOGENOM" id="CLU_1447772_0_0_1"/>
<keyword evidence="3" id="KW-1185">Reference proteome</keyword>
<dbReference type="GeneID" id="20346531"/>
<evidence type="ECO:0000313" key="3">
    <source>
        <dbReference type="Proteomes" id="UP000006039"/>
    </source>
</evidence>
<accession>J3NXR9</accession>
<reference evidence="2" key="5">
    <citation type="submission" date="2018-04" db="UniProtKB">
        <authorList>
            <consortium name="EnsemblFungi"/>
        </authorList>
    </citation>
    <scope>IDENTIFICATION</scope>
    <source>
        <strain evidence="2">R3-111a-1</strain>
    </source>
</reference>
<name>J3NXR9_GAET3</name>
<gene>
    <name evidence="2" type="primary">20346531</name>
    <name evidence="1" type="ORF">GGTG_06073</name>
</gene>
<evidence type="ECO:0000313" key="1">
    <source>
        <dbReference type="EMBL" id="EJT76151.1"/>
    </source>
</evidence>
<dbReference type="VEuPathDB" id="FungiDB:GGTG_06073"/>
<reference evidence="2" key="4">
    <citation type="journal article" date="2015" name="G3 (Bethesda)">
        <title>Genome sequences of three phytopathogenic species of the Magnaporthaceae family of fungi.</title>
        <authorList>
            <person name="Okagaki L.H."/>
            <person name="Nunes C.C."/>
            <person name="Sailsbery J."/>
            <person name="Clay B."/>
            <person name="Brown D."/>
            <person name="John T."/>
            <person name="Oh Y."/>
            <person name="Young N."/>
            <person name="Fitzgerald M."/>
            <person name="Haas B.J."/>
            <person name="Zeng Q."/>
            <person name="Young S."/>
            <person name="Adiconis X."/>
            <person name="Fan L."/>
            <person name="Levin J.Z."/>
            <person name="Mitchell T.K."/>
            <person name="Okubara P.A."/>
            <person name="Farman M.L."/>
            <person name="Kohn L.M."/>
            <person name="Birren B."/>
            <person name="Ma L.-J."/>
            <person name="Dean R.A."/>
        </authorList>
    </citation>
    <scope>NUCLEOTIDE SEQUENCE</scope>
    <source>
        <strain evidence="2">R3-111a-1</strain>
    </source>
</reference>
<dbReference type="RefSeq" id="XP_009222151.1">
    <property type="nucleotide sequence ID" value="XM_009223887.1"/>
</dbReference>
<dbReference type="AlphaFoldDB" id="J3NXR9"/>
<dbReference type="Proteomes" id="UP000006039">
    <property type="component" value="Unassembled WGS sequence"/>
</dbReference>
<protein>
    <submittedName>
        <fullName evidence="1 2">Uncharacterized protein</fullName>
    </submittedName>
</protein>
<proteinExistence type="predicted"/>
<sequence>MVKEDAEFQNILATAENGVNMSFGSFHRIRGLLPIWVIARRRVLTRETYIFTLLLLLKERSTPMVAASHFIPTLVKVIAEWLGLEPSFIGPARFSAEVARCARKKIQDPVGKQFATGIFCPKRLIEAQSHPAKLVITENNPDITAPVYAALSYCWGTPKDAQGQLKTTREAICERTHVIHDYQMTAT</sequence>
<reference evidence="1" key="3">
    <citation type="submission" date="2010-09" db="EMBL/GenBank/DDBJ databases">
        <title>Annotation of Gaeumannomyces graminis var. tritici R3-111a-1.</title>
        <authorList>
            <consortium name="The Broad Institute Genome Sequencing Platform"/>
            <person name="Ma L.-J."/>
            <person name="Dead R."/>
            <person name="Young S.K."/>
            <person name="Zeng Q."/>
            <person name="Gargeya S."/>
            <person name="Fitzgerald M."/>
            <person name="Haas B."/>
            <person name="Abouelleil A."/>
            <person name="Alvarado L."/>
            <person name="Arachchi H.M."/>
            <person name="Berlin A."/>
            <person name="Brown A."/>
            <person name="Chapman S.B."/>
            <person name="Chen Z."/>
            <person name="Dunbar C."/>
            <person name="Freedman E."/>
            <person name="Gearin G."/>
            <person name="Gellesch M."/>
            <person name="Goldberg J."/>
            <person name="Griggs A."/>
            <person name="Gujja S."/>
            <person name="Heiman D."/>
            <person name="Howarth C."/>
            <person name="Larson L."/>
            <person name="Lui A."/>
            <person name="MacDonald P.J.P."/>
            <person name="Mehta T."/>
            <person name="Montmayeur A."/>
            <person name="Murphy C."/>
            <person name="Neiman D."/>
            <person name="Pearson M."/>
            <person name="Priest M."/>
            <person name="Roberts A."/>
            <person name="Saif S."/>
            <person name="Shea T."/>
            <person name="Shenoy N."/>
            <person name="Sisk P."/>
            <person name="Stolte C."/>
            <person name="Sykes S."/>
            <person name="Yandava C."/>
            <person name="Wortman J."/>
            <person name="Nusbaum C."/>
            <person name="Birren B."/>
        </authorList>
    </citation>
    <scope>NUCLEOTIDE SEQUENCE</scope>
    <source>
        <strain evidence="1">R3-111a-1</strain>
    </source>
</reference>
<reference evidence="3" key="1">
    <citation type="submission" date="2010-07" db="EMBL/GenBank/DDBJ databases">
        <title>The genome sequence of Gaeumannomyces graminis var. tritici strain R3-111a-1.</title>
        <authorList>
            <consortium name="The Broad Institute Genome Sequencing Platform"/>
            <person name="Ma L.-J."/>
            <person name="Dead R."/>
            <person name="Young S."/>
            <person name="Zeng Q."/>
            <person name="Koehrsen M."/>
            <person name="Alvarado L."/>
            <person name="Berlin A."/>
            <person name="Chapman S.B."/>
            <person name="Chen Z."/>
            <person name="Freedman E."/>
            <person name="Gellesch M."/>
            <person name="Goldberg J."/>
            <person name="Griggs A."/>
            <person name="Gujja S."/>
            <person name="Heilman E.R."/>
            <person name="Heiman D."/>
            <person name="Hepburn T."/>
            <person name="Howarth C."/>
            <person name="Jen D."/>
            <person name="Larson L."/>
            <person name="Mehta T."/>
            <person name="Neiman D."/>
            <person name="Pearson M."/>
            <person name="Roberts A."/>
            <person name="Saif S."/>
            <person name="Shea T."/>
            <person name="Shenoy N."/>
            <person name="Sisk P."/>
            <person name="Stolte C."/>
            <person name="Sykes S."/>
            <person name="Walk T."/>
            <person name="White J."/>
            <person name="Yandava C."/>
            <person name="Haas B."/>
            <person name="Nusbaum C."/>
            <person name="Birren B."/>
        </authorList>
    </citation>
    <scope>NUCLEOTIDE SEQUENCE [LARGE SCALE GENOMIC DNA]</scope>
    <source>
        <strain evidence="3">R3-111a-1</strain>
    </source>
</reference>
<dbReference type="EnsemblFungi" id="EJT76151">
    <property type="protein sequence ID" value="EJT76151"/>
    <property type="gene ID" value="GGTG_06073"/>
</dbReference>
<dbReference type="EMBL" id="GL385397">
    <property type="protein sequence ID" value="EJT76151.1"/>
    <property type="molecule type" value="Genomic_DNA"/>
</dbReference>
<evidence type="ECO:0000313" key="2">
    <source>
        <dbReference type="EnsemblFungi" id="EJT76151"/>
    </source>
</evidence>
<reference evidence="1" key="2">
    <citation type="submission" date="2010-07" db="EMBL/GenBank/DDBJ databases">
        <authorList>
            <consortium name="The Broad Institute Genome Sequencing Platform"/>
            <consortium name="Broad Institute Genome Sequencing Center for Infectious Disease"/>
            <person name="Ma L.-J."/>
            <person name="Dead R."/>
            <person name="Young S."/>
            <person name="Zeng Q."/>
            <person name="Koehrsen M."/>
            <person name="Alvarado L."/>
            <person name="Berlin A."/>
            <person name="Chapman S.B."/>
            <person name="Chen Z."/>
            <person name="Freedman E."/>
            <person name="Gellesch M."/>
            <person name="Goldberg J."/>
            <person name="Griggs A."/>
            <person name="Gujja S."/>
            <person name="Heilman E.R."/>
            <person name="Heiman D."/>
            <person name="Hepburn T."/>
            <person name="Howarth C."/>
            <person name="Jen D."/>
            <person name="Larson L."/>
            <person name="Mehta T."/>
            <person name="Neiman D."/>
            <person name="Pearson M."/>
            <person name="Roberts A."/>
            <person name="Saif S."/>
            <person name="Shea T."/>
            <person name="Shenoy N."/>
            <person name="Sisk P."/>
            <person name="Stolte C."/>
            <person name="Sykes S."/>
            <person name="Walk T."/>
            <person name="White J."/>
            <person name="Yandava C."/>
            <person name="Haas B."/>
            <person name="Nusbaum C."/>
            <person name="Birren B."/>
        </authorList>
    </citation>
    <scope>NUCLEOTIDE SEQUENCE</scope>
    <source>
        <strain evidence="1">R3-111a-1</strain>
    </source>
</reference>
<organism evidence="1">
    <name type="scientific">Gaeumannomyces tritici (strain R3-111a-1)</name>
    <name type="common">Wheat and barley take-all root rot fungus</name>
    <name type="synonym">Gaeumannomyces graminis var. tritici</name>
    <dbReference type="NCBI Taxonomy" id="644352"/>
    <lineage>
        <taxon>Eukaryota</taxon>
        <taxon>Fungi</taxon>
        <taxon>Dikarya</taxon>
        <taxon>Ascomycota</taxon>
        <taxon>Pezizomycotina</taxon>
        <taxon>Sordariomycetes</taxon>
        <taxon>Sordariomycetidae</taxon>
        <taxon>Magnaporthales</taxon>
        <taxon>Magnaporthaceae</taxon>
        <taxon>Gaeumannomyces</taxon>
    </lineage>
</organism>